<keyword evidence="2" id="KW-1133">Transmembrane helix</keyword>
<comment type="caution">
    <text evidence="4">The sequence shown here is derived from an EMBL/GenBank/DDBJ whole genome shotgun (WGS) entry which is preliminary data.</text>
</comment>
<dbReference type="PANTHER" id="PTHR46825">
    <property type="entry name" value="D-ALANYL-D-ALANINE-CARBOXYPEPTIDASE/ENDOPEPTIDASE AMPH"/>
    <property type="match status" value="1"/>
</dbReference>
<evidence type="ECO:0000256" key="1">
    <source>
        <dbReference type="SAM" id="MobiDB-lite"/>
    </source>
</evidence>
<evidence type="ECO:0000256" key="2">
    <source>
        <dbReference type="SAM" id="Phobius"/>
    </source>
</evidence>
<evidence type="ECO:0000259" key="3">
    <source>
        <dbReference type="Pfam" id="PF00144"/>
    </source>
</evidence>
<dbReference type="InterPro" id="IPR050491">
    <property type="entry name" value="AmpC-like"/>
</dbReference>
<gene>
    <name evidence="4" type="ORF">CCR75_004419</name>
</gene>
<dbReference type="InterPro" id="IPR001466">
    <property type="entry name" value="Beta-lactam-related"/>
</dbReference>
<dbReference type="EMBL" id="SHOA02000015">
    <property type="protein sequence ID" value="TDH71508.1"/>
    <property type="molecule type" value="Genomic_DNA"/>
</dbReference>
<proteinExistence type="predicted"/>
<dbReference type="KEGG" id="blac:94348176"/>
<keyword evidence="2" id="KW-0812">Transmembrane</keyword>
<dbReference type="OrthoDB" id="5946976at2759"/>
<keyword evidence="5" id="KW-1185">Reference proteome</keyword>
<feature type="domain" description="Beta-lactamase-related" evidence="3">
    <location>
        <begin position="85"/>
        <end position="274"/>
    </location>
</feature>
<dbReference type="Proteomes" id="UP000294530">
    <property type="component" value="Unassembled WGS sequence"/>
</dbReference>
<accession>A0A976FR84</accession>
<dbReference type="AlphaFoldDB" id="A0A976FR84"/>
<dbReference type="PANTHER" id="PTHR46825:SF9">
    <property type="entry name" value="BETA-LACTAMASE-RELATED DOMAIN-CONTAINING PROTEIN"/>
    <property type="match status" value="1"/>
</dbReference>
<organism evidence="4 5">
    <name type="scientific">Bremia lactucae</name>
    <name type="common">Lettuce downy mildew</name>
    <dbReference type="NCBI Taxonomy" id="4779"/>
    <lineage>
        <taxon>Eukaryota</taxon>
        <taxon>Sar</taxon>
        <taxon>Stramenopiles</taxon>
        <taxon>Oomycota</taxon>
        <taxon>Peronosporomycetes</taxon>
        <taxon>Peronosporales</taxon>
        <taxon>Peronosporaceae</taxon>
        <taxon>Bremia</taxon>
    </lineage>
</organism>
<feature type="compositionally biased region" description="Polar residues" evidence="1">
    <location>
        <begin position="12"/>
        <end position="23"/>
    </location>
</feature>
<dbReference type="RefSeq" id="XP_067821007.1">
    <property type="nucleotide sequence ID" value="XM_067962505.1"/>
</dbReference>
<protein>
    <recommendedName>
        <fullName evidence="3">Beta-lactamase-related domain-containing protein</fullName>
    </recommendedName>
</protein>
<dbReference type="Pfam" id="PF00144">
    <property type="entry name" value="Beta-lactamase"/>
    <property type="match status" value="1"/>
</dbReference>
<dbReference type="GeneID" id="94348176"/>
<feature type="region of interest" description="Disordered" evidence="1">
    <location>
        <begin position="1"/>
        <end position="30"/>
    </location>
</feature>
<dbReference type="InterPro" id="IPR012338">
    <property type="entry name" value="Beta-lactam/transpept-like"/>
</dbReference>
<feature type="transmembrane region" description="Helical" evidence="2">
    <location>
        <begin position="40"/>
        <end position="63"/>
    </location>
</feature>
<keyword evidence="2" id="KW-0472">Membrane</keyword>
<evidence type="ECO:0000313" key="4">
    <source>
        <dbReference type="EMBL" id="TDH71508.1"/>
    </source>
</evidence>
<name>A0A976FR84_BRELC</name>
<dbReference type="Gene3D" id="3.40.710.10">
    <property type="entry name" value="DD-peptidase/beta-lactamase superfamily"/>
    <property type="match status" value="1"/>
</dbReference>
<sequence>MNSEELPFAPRETSNSLQQQLSSYHERQRNKQRRHHHSILFGRIIVGFVAASLLTLLLVALWWPAPRNMRAIKVQTLLDIYEKERNFSGVVQLSYNGETKWQQAMGSANVPFQQPMKVQSVFPMGAHVQLLVAVAMYQLQEKGVVQLSNPIDDYWTKKDWQAFGTNQTSWCPQVQKRTNHCERVTFQHLLYMGSGLESKHLDRMATLGRQVGSFINTPLKFIPGTNYHDAKENYILLMYMIERLSELTFAHYVTLHIFQLLGLQSAGYDPFDGIVQVHTGLVDQYIQYYQYENASISGNNTSVSPSKLILEKHLHYVSTGSCALYQALENPFDGFVSTSTDMHFIYWDLFHAQGQYSKLLKPWSIADLLGIRNPAFRAFAQGVGVTFENENEKAETTMNWPTRIAFCGTSGCATTCMAMQMPSANISIVASAFTNDMRLHFPSADALHAFTPRQLINKQNAMLREDLYEENNGDVNTLAWKLLETFL</sequence>
<dbReference type="SUPFAM" id="SSF56601">
    <property type="entry name" value="beta-lactamase/transpeptidase-like"/>
    <property type="match status" value="1"/>
</dbReference>
<evidence type="ECO:0000313" key="5">
    <source>
        <dbReference type="Proteomes" id="UP000294530"/>
    </source>
</evidence>
<reference evidence="4 5" key="1">
    <citation type="journal article" date="2021" name="Genome Biol.">
        <title>AFLAP: assembly-free linkage analysis pipeline using k-mers from genome sequencing data.</title>
        <authorList>
            <person name="Fletcher K."/>
            <person name="Zhang L."/>
            <person name="Gil J."/>
            <person name="Han R."/>
            <person name="Cavanaugh K."/>
            <person name="Michelmore R."/>
        </authorList>
    </citation>
    <scope>NUCLEOTIDE SEQUENCE [LARGE SCALE GENOMIC DNA]</scope>
    <source>
        <strain evidence="4 5">SF5</strain>
    </source>
</reference>